<evidence type="ECO:0000313" key="1">
    <source>
        <dbReference type="EMBL" id="MXR67791.1"/>
    </source>
</evidence>
<proteinExistence type="predicted"/>
<organism evidence="1 2">
    <name type="scientific">Shewanella insulae</name>
    <dbReference type="NCBI Taxonomy" id="2681496"/>
    <lineage>
        <taxon>Bacteria</taxon>
        <taxon>Pseudomonadati</taxon>
        <taxon>Pseudomonadota</taxon>
        <taxon>Gammaproteobacteria</taxon>
        <taxon>Alteromonadales</taxon>
        <taxon>Shewanellaceae</taxon>
        <taxon>Shewanella</taxon>
    </lineage>
</organism>
<evidence type="ECO:0000313" key="2">
    <source>
        <dbReference type="Proteomes" id="UP000474778"/>
    </source>
</evidence>
<dbReference type="RefSeq" id="WP_160793779.1">
    <property type="nucleotide sequence ID" value="NZ_JAKEVG010000005.1"/>
</dbReference>
<gene>
    <name evidence="1" type="ORF">GNT65_03785</name>
</gene>
<protein>
    <submittedName>
        <fullName evidence="1">Uncharacterized protein</fullName>
    </submittedName>
</protein>
<dbReference type="AlphaFoldDB" id="A0A6L7HXL4"/>
<keyword evidence="2" id="KW-1185">Reference proteome</keyword>
<accession>A0A6L7HXL4</accession>
<comment type="caution">
    <text evidence="1">The sequence shown here is derived from an EMBL/GenBank/DDBJ whole genome shotgun (WGS) entry which is preliminary data.</text>
</comment>
<sequence>MYPLKTQWHTDDTDGFWQHPLDGRLEDEDEHTRHHSDMTGRIDKYLGAADVRAVHRSEQKMLSLNREIVALVAEQARLSLN</sequence>
<dbReference type="EMBL" id="WRPA01000002">
    <property type="protein sequence ID" value="MXR67791.1"/>
    <property type="molecule type" value="Genomic_DNA"/>
</dbReference>
<dbReference type="Proteomes" id="UP000474778">
    <property type="component" value="Unassembled WGS sequence"/>
</dbReference>
<reference evidence="1 2" key="1">
    <citation type="submission" date="2019-12" db="EMBL/GenBank/DDBJ databases">
        <title>Shewanella insulae sp. nov., isolated from a tidal flat.</title>
        <authorList>
            <person name="Yoon J.-H."/>
        </authorList>
    </citation>
    <scope>NUCLEOTIDE SEQUENCE [LARGE SCALE GENOMIC DNA]</scope>
    <source>
        <strain evidence="1 2">JBTF-M18</strain>
    </source>
</reference>
<name>A0A6L7HXL4_9GAMM</name>